<gene>
    <name evidence="9" type="ORF">FCN18_35210</name>
</gene>
<dbReference type="InterPro" id="IPR037069">
    <property type="entry name" value="AcylCoA_DH/ox_N_sf"/>
</dbReference>
<dbReference type="Gene3D" id="1.20.140.10">
    <property type="entry name" value="Butyryl-CoA Dehydrogenase, subunit A, domain 3"/>
    <property type="match status" value="1"/>
</dbReference>
<keyword evidence="4 5" id="KW-0274">FAD</keyword>
<feature type="domain" description="Acyl-CoA oxidase/dehydrogenase middle" evidence="7">
    <location>
        <begin position="114"/>
        <end position="205"/>
    </location>
</feature>
<dbReference type="PANTHER" id="PTHR43884">
    <property type="entry name" value="ACYL-COA DEHYDROGENASE"/>
    <property type="match status" value="1"/>
</dbReference>
<evidence type="ECO:0000259" key="8">
    <source>
        <dbReference type="Pfam" id="PF02771"/>
    </source>
</evidence>
<evidence type="ECO:0000256" key="2">
    <source>
        <dbReference type="ARBA" id="ARBA00009347"/>
    </source>
</evidence>
<keyword evidence="5" id="KW-0560">Oxidoreductase</keyword>
<reference evidence="9 10" key="1">
    <citation type="journal article" date="2015" name="Antonie Van Leeuwenhoek">
        <title>Prauserella endophytica sp. nov., an endophytic actinobacterium isolated from Tamarix taklamakanensis.</title>
        <authorList>
            <person name="Liu J.M."/>
            <person name="Habden X."/>
            <person name="Guo L."/>
            <person name="Tuo L."/>
            <person name="Jiang Z.K."/>
            <person name="Liu S.W."/>
            <person name="Liu X.F."/>
            <person name="Chen L."/>
            <person name="Li R.F."/>
            <person name="Zhang Y.Q."/>
            <person name="Sun C.H."/>
        </authorList>
    </citation>
    <scope>NUCLEOTIDE SEQUENCE [LARGE SCALE GENOMIC DNA]</scope>
    <source>
        <strain evidence="9 10">CGMCC 4.7182</strain>
    </source>
</reference>
<dbReference type="Proteomes" id="UP000309992">
    <property type="component" value="Unassembled WGS sequence"/>
</dbReference>
<evidence type="ECO:0000256" key="4">
    <source>
        <dbReference type="ARBA" id="ARBA00022827"/>
    </source>
</evidence>
<dbReference type="Pfam" id="PF00441">
    <property type="entry name" value="Acyl-CoA_dh_1"/>
    <property type="match status" value="1"/>
</dbReference>
<accession>A0ABY2RU35</accession>
<evidence type="ECO:0000259" key="7">
    <source>
        <dbReference type="Pfam" id="PF02770"/>
    </source>
</evidence>
<dbReference type="SUPFAM" id="SSF47203">
    <property type="entry name" value="Acyl-CoA dehydrogenase C-terminal domain-like"/>
    <property type="match status" value="1"/>
</dbReference>
<evidence type="ECO:0000313" key="10">
    <source>
        <dbReference type="Proteomes" id="UP000309992"/>
    </source>
</evidence>
<sequence>MVALEQLEHHLGPAGPAAERSADDLAEEFPVADVAALDACDLALHYVPEEYGGRLRDFERSAALIRAVAGRDLTVAIAHGKTFLGCVCVWVAGSAEQARRVAALVAAKVPVSWGLTEREHGSDLVNGELTAVVDGDVVRLTGEKYLINNATRGGLVTVLARVTPEGGPRGFDVYLVQRDRLPGGAYEPLPKVPTVGIRGADISGFALREAEVHAVDDRVGEPGTGLETVVRSLQLTRTLCSSLSLGAADHGLVEAVRFASGRELYGKVLADLPAAARTLTECYADHLLNEAFATVATRLIHTVPGELATVSAAVKYLVPVRTEGLLARLRGLLGARAWLLDVRGDEVAQGVGEFQKVERDHRIVSLFDGNTVVNLSSLVSQFPMVARGHRAGREPEPGLAVAADLTAELPPADFAALRLVPMKGVSVLHNLAPAAAELARLAARDPDLTPVAGVVDALLAGTRELLGEIAVQPIVPPDVPPYAFALARRLATMIAGASAVALWLGNQQAMSADPLWRKGHWLLAALARLGVPADDTALDASHAVLGTVLRDQVFGSRLTSLLHARLVRERTA</sequence>
<comment type="caution">
    <text evidence="9">The sequence shown here is derived from an EMBL/GenBank/DDBJ whole genome shotgun (WGS) entry which is preliminary data.</text>
</comment>
<keyword evidence="3 5" id="KW-0285">Flavoprotein</keyword>
<protein>
    <submittedName>
        <fullName evidence="9">Acyl-CoA dehydrogenase</fullName>
    </submittedName>
</protein>
<feature type="domain" description="Acyl-CoA dehydrogenase/oxidase C-terminal" evidence="6">
    <location>
        <begin position="223"/>
        <end position="376"/>
    </location>
</feature>
<dbReference type="InterPro" id="IPR046373">
    <property type="entry name" value="Acyl-CoA_Oxase/DH_mid-dom_sf"/>
</dbReference>
<dbReference type="InterPro" id="IPR013786">
    <property type="entry name" value="AcylCoA_DH/ox_N"/>
</dbReference>
<evidence type="ECO:0000256" key="3">
    <source>
        <dbReference type="ARBA" id="ARBA00022630"/>
    </source>
</evidence>
<dbReference type="Pfam" id="PF02771">
    <property type="entry name" value="Acyl-CoA_dh_N"/>
    <property type="match status" value="1"/>
</dbReference>
<keyword evidence="10" id="KW-1185">Reference proteome</keyword>
<proteinExistence type="inferred from homology"/>
<evidence type="ECO:0000313" key="9">
    <source>
        <dbReference type="EMBL" id="TKG60523.1"/>
    </source>
</evidence>
<feature type="domain" description="Acyl-CoA dehydrogenase/oxidase N-terminal" evidence="8">
    <location>
        <begin position="25"/>
        <end position="102"/>
    </location>
</feature>
<dbReference type="InterPro" id="IPR036250">
    <property type="entry name" value="AcylCo_DH-like_C"/>
</dbReference>
<dbReference type="InterPro" id="IPR009075">
    <property type="entry name" value="AcylCo_DH/oxidase_C"/>
</dbReference>
<dbReference type="Gene3D" id="1.10.540.10">
    <property type="entry name" value="Acyl-CoA dehydrogenase/oxidase, N-terminal domain"/>
    <property type="match status" value="1"/>
</dbReference>
<dbReference type="PANTHER" id="PTHR43884:SF19">
    <property type="entry name" value="ACYL-COA DEHYDROGENASE FADE4-RELATED"/>
    <property type="match status" value="1"/>
</dbReference>
<name>A0ABY2RU35_9PSEU</name>
<comment type="cofactor">
    <cofactor evidence="1 5">
        <name>FAD</name>
        <dbReference type="ChEBI" id="CHEBI:57692"/>
    </cofactor>
</comment>
<evidence type="ECO:0000256" key="5">
    <source>
        <dbReference type="RuleBase" id="RU362125"/>
    </source>
</evidence>
<comment type="similarity">
    <text evidence="2 5">Belongs to the acyl-CoA dehydrogenase family.</text>
</comment>
<dbReference type="SUPFAM" id="SSF56645">
    <property type="entry name" value="Acyl-CoA dehydrogenase NM domain-like"/>
    <property type="match status" value="1"/>
</dbReference>
<dbReference type="EMBL" id="SWMS01000036">
    <property type="protein sequence ID" value="TKG60523.1"/>
    <property type="molecule type" value="Genomic_DNA"/>
</dbReference>
<dbReference type="InterPro" id="IPR006091">
    <property type="entry name" value="Acyl-CoA_Oxase/DH_mid-dom"/>
</dbReference>
<organism evidence="9 10">
    <name type="scientific">Prauserella endophytica</name>
    <dbReference type="NCBI Taxonomy" id="1592324"/>
    <lineage>
        <taxon>Bacteria</taxon>
        <taxon>Bacillati</taxon>
        <taxon>Actinomycetota</taxon>
        <taxon>Actinomycetes</taxon>
        <taxon>Pseudonocardiales</taxon>
        <taxon>Pseudonocardiaceae</taxon>
        <taxon>Prauserella</taxon>
        <taxon>Prauserella coralliicola group</taxon>
    </lineage>
</organism>
<dbReference type="Pfam" id="PF02770">
    <property type="entry name" value="Acyl-CoA_dh_M"/>
    <property type="match status" value="1"/>
</dbReference>
<dbReference type="InterPro" id="IPR009100">
    <property type="entry name" value="AcylCoA_DH/oxidase_NM_dom_sf"/>
</dbReference>
<dbReference type="Gene3D" id="2.40.110.10">
    <property type="entry name" value="Butyryl-CoA Dehydrogenase, subunit A, domain 2"/>
    <property type="match status" value="1"/>
</dbReference>
<evidence type="ECO:0000259" key="6">
    <source>
        <dbReference type="Pfam" id="PF00441"/>
    </source>
</evidence>
<evidence type="ECO:0000256" key="1">
    <source>
        <dbReference type="ARBA" id="ARBA00001974"/>
    </source>
</evidence>